<protein>
    <submittedName>
        <fullName evidence="3">Uncharacterized protein</fullName>
    </submittedName>
</protein>
<dbReference type="RefSeq" id="WP_188667228.1">
    <property type="nucleotide sequence ID" value="NZ_BMHV01000047.1"/>
</dbReference>
<dbReference type="PANTHER" id="PTHR43140:SF1">
    <property type="entry name" value="TYPE I RESTRICTION ENZYME ECOKI SPECIFICITY SUBUNIT"/>
    <property type="match status" value="1"/>
</dbReference>
<dbReference type="PANTHER" id="PTHR43140">
    <property type="entry name" value="TYPE-1 RESTRICTION ENZYME ECOKI SPECIFICITY PROTEIN"/>
    <property type="match status" value="1"/>
</dbReference>
<comment type="caution">
    <text evidence="3">The sequence shown here is derived from an EMBL/GenBank/DDBJ whole genome shotgun (WGS) entry which is preliminary data.</text>
</comment>
<dbReference type="GO" id="GO:0009307">
    <property type="term" value="P:DNA restriction-modification system"/>
    <property type="evidence" value="ECO:0007669"/>
    <property type="project" value="UniProtKB-KW"/>
</dbReference>
<dbReference type="Gene3D" id="3.90.220.20">
    <property type="entry name" value="DNA methylase specificity domains"/>
    <property type="match status" value="1"/>
</dbReference>
<organism evidence="3 4">
    <name type="scientific">Terasakiella brassicae</name>
    <dbReference type="NCBI Taxonomy" id="1634917"/>
    <lineage>
        <taxon>Bacteria</taxon>
        <taxon>Pseudomonadati</taxon>
        <taxon>Pseudomonadota</taxon>
        <taxon>Alphaproteobacteria</taxon>
        <taxon>Rhodospirillales</taxon>
        <taxon>Terasakiellaceae</taxon>
        <taxon>Terasakiella</taxon>
    </lineage>
</organism>
<dbReference type="InterPro" id="IPR051212">
    <property type="entry name" value="Type-I_RE_S_subunit"/>
</dbReference>
<evidence type="ECO:0000313" key="4">
    <source>
        <dbReference type="Proteomes" id="UP000632498"/>
    </source>
</evidence>
<accession>A0A917C9K2</accession>
<gene>
    <name evidence="3" type="ORF">GCM10011332_32850</name>
</gene>
<reference evidence="3" key="1">
    <citation type="journal article" date="2014" name="Int. J. Syst. Evol. Microbiol.">
        <title>Complete genome sequence of Corynebacterium casei LMG S-19264T (=DSM 44701T), isolated from a smear-ripened cheese.</title>
        <authorList>
            <consortium name="US DOE Joint Genome Institute (JGI-PGF)"/>
            <person name="Walter F."/>
            <person name="Albersmeier A."/>
            <person name="Kalinowski J."/>
            <person name="Ruckert C."/>
        </authorList>
    </citation>
    <scope>NUCLEOTIDE SEQUENCE</scope>
    <source>
        <strain evidence="3">CGMCC 1.15254</strain>
    </source>
</reference>
<dbReference type="SUPFAM" id="SSF116734">
    <property type="entry name" value="DNA methylase specificity domain"/>
    <property type="match status" value="1"/>
</dbReference>
<reference evidence="3" key="2">
    <citation type="submission" date="2020-09" db="EMBL/GenBank/DDBJ databases">
        <authorList>
            <person name="Sun Q."/>
            <person name="Zhou Y."/>
        </authorList>
    </citation>
    <scope>NUCLEOTIDE SEQUENCE</scope>
    <source>
        <strain evidence="3">CGMCC 1.15254</strain>
    </source>
</reference>
<keyword evidence="1" id="KW-0680">Restriction system</keyword>
<evidence type="ECO:0000256" key="1">
    <source>
        <dbReference type="ARBA" id="ARBA00022747"/>
    </source>
</evidence>
<dbReference type="EMBL" id="BMHV01000047">
    <property type="protein sequence ID" value="GGF76316.1"/>
    <property type="molecule type" value="Genomic_DNA"/>
</dbReference>
<sequence>MDKDIFFAQFGHLAQGPGGIKKLRDLILQLAVQGKLVEQDPNDETVDLLLDQIEAYRDDLVREKKIRKSKPFLEVMEDEAYFAIPTTWKWCRFGELGDWGAGATPNRKQSTFYGGSTPWFKSGELTGGVVGPVP</sequence>
<dbReference type="GO" id="GO:0003677">
    <property type="term" value="F:DNA binding"/>
    <property type="evidence" value="ECO:0007669"/>
    <property type="project" value="UniProtKB-KW"/>
</dbReference>
<dbReference type="Proteomes" id="UP000632498">
    <property type="component" value="Unassembled WGS sequence"/>
</dbReference>
<keyword evidence="2" id="KW-0238">DNA-binding</keyword>
<dbReference type="InterPro" id="IPR044946">
    <property type="entry name" value="Restrct_endonuc_typeI_TRD_sf"/>
</dbReference>
<evidence type="ECO:0000256" key="2">
    <source>
        <dbReference type="ARBA" id="ARBA00023125"/>
    </source>
</evidence>
<name>A0A917C9K2_9PROT</name>
<proteinExistence type="predicted"/>
<dbReference type="AlphaFoldDB" id="A0A917C9K2"/>
<keyword evidence="4" id="KW-1185">Reference proteome</keyword>
<evidence type="ECO:0000313" key="3">
    <source>
        <dbReference type="EMBL" id="GGF76316.1"/>
    </source>
</evidence>